<dbReference type="Proteomes" id="UP000019763">
    <property type="component" value="Unassembled WGS sequence"/>
</dbReference>
<gene>
    <name evidence="1" type="ORF">GNI_055410</name>
</gene>
<sequence length="83" mass="9961">MLETAMQSDPYVERNSRLVTFRQDVLRSQSRIRVRHHYPTSRIHQPGLQSPKVAPKVLHIPTFHHQIRLRHNKHLKLLNTKRK</sequence>
<protein>
    <submittedName>
        <fullName evidence="1">Uncharacterized protein</fullName>
    </submittedName>
</protein>
<evidence type="ECO:0000313" key="1">
    <source>
        <dbReference type="EMBL" id="EZG70506.1"/>
    </source>
</evidence>
<keyword evidence="2" id="KW-1185">Reference proteome</keyword>
<dbReference type="EMBL" id="AFNH02000421">
    <property type="protein sequence ID" value="EZG70506.1"/>
    <property type="molecule type" value="Genomic_DNA"/>
</dbReference>
<accession>A0A023B8Z6</accession>
<dbReference type="VEuPathDB" id="CryptoDB:GNI_055410"/>
<proteinExistence type="predicted"/>
<reference evidence="1" key="1">
    <citation type="submission" date="2013-12" db="EMBL/GenBank/DDBJ databases">
        <authorList>
            <person name="Omoto C.K."/>
            <person name="Sibley D."/>
            <person name="Venepally P."/>
            <person name="Hadjithomas M."/>
            <person name="Karamycheva S."/>
            <person name="Brunk B."/>
            <person name="Roos D."/>
            <person name="Caler E."/>
            <person name="Lorenzi H."/>
        </authorList>
    </citation>
    <scope>NUCLEOTIDE SEQUENCE</scope>
</reference>
<dbReference type="RefSeq" id="XP_011129926.1">
    <property type="nucleotide sequence ID" value="XM_011131624.1"/>
</dbReference>
<name>A0A023B8Z6_GRENI</name>
<comment type="caution">
    <text evidence="1">The sequence shown here is derived from an EMBL/GenBank/DDBJ whole genome shotgun (WGS) entry which is preliminary data.</text>
</comment>
<evidence type="ECO:0000313" key="2">
    <source>
        <dbReference type="Proteomes" id="UP000019763"/>
    </source>
</evidence>
<organism evidence="1 2">
    <name type="scientific">Gregarina niphandrodes</name>
    <name type="common">Septate eugregarine</name>
    <dbReference type="NCBI Taxonomy" id="110365"/>
    <lineage>
        <taxon>Eukaryota</taxon>
        <taxon>Sar</taxon>
        <taxon>Alveolata</taxon>
        <taxon>Apicomplexa</taxon>
        <taxon>Conoidasida</taxon>
        <taxon>Gregarinasina</taxon>
        <taxon>Eugregarinorida</taxon>
        <taxon>Gregarinidae</taxon>
        <taxon>Gregarina</taxon>
    </lineage>
</organism>
<dbReference type="AlphaFoldDB" id="A0A023B8Z6"/>
<dbReference type="GeneID" id="22912048"/>